<dbReference type="Proteomes" id="UP000253740">
    <property type="component" value="Unassembled WGS sequence"/>
</dbReference>
<proteinExistence type="predicted"/>
<dbReference type="EMBL" id="DF952379">
    <property type="protein sequence ID" value="GAN45009.1"/>
    <property type="molecule type" value="Genomic_DNA"/>
</dbReference>
<gene>
    <name evidence="1" type="ORF">MBSD_1547</name>
    <name evidence="2" type="ORF">MBSD_n1715</name>
</gene>
<reference evidence="2" key="2">
    <citation type="submission" date="2015-08" db="EMBL/GenBank/DDBJ databases">
        <title>Complete DNA Sequence of Pseudomonas syringae pv. actinidiae, the Causal Agent of Kiwifruit Canker Disease.</title>
        <authorList>
            <person name="Rikkerink E.H.A."/>
            <person name="Fineran P.C."/>
        </authorList>
    </citation>
    <scope>NUCLEOTIDE SEQUENCE</scope>
    <source>
        <strain evidence="2">SkMP5</strain>
    </source>
</reference>
<reference evidence="1" key="1">
    <citation type="submission" date="2015-03" db="EMBL/GenBank/DDBJ databases">
        <title>Draft genome sequence of Mizugakiibacter sediminis skMP5.</title>
        <authorList>
            <person name="Watanabe T."/>
            <person name="Kojima H."/>
            <person name="Fukui M."/>
        </authorList>
    </citation>
    <scope>NUCLEOTIDE SEQUENCE</scope>
    <source>
        <strain evidence="1">SkMP5</strain>
    </source>
</reference>
<dbReference type="HOGENOM" id="CLU_2845028_0_0_6"/>
<organism evidence="2">
    <name type="scientific">Mizugakiibacter sediminis</name>
    <dbReference type="NCBI Taxonomy" id="1475481"/>
    <lineage>
        <taxon>Bacteria</taxon>
        <taxon>Pseudomonadati</taxon>
        <taxon>Pseudomonadota</taxon>
        <taxon>Gammaproteobacteria</taxon>
        <taxon>Lysobacterales</taxon>
        <taxon>Rhodanobacteraceae</taxon>
        <taxon>Mizugakiibacter</taxon>
    </lineage>
</organism>
<dbReference type="AlphaFoldDB" id="A0A0K8QNF9"/>
<protein>
    <submittedName>
        <fullName evidence="2">Electron transport complex subunit C</fullName>
    </submittedName>
</protein>
<accession>A0A0K8QNF9</accession>
<dbReference type="EMBL" id="DF970204">
    <property type="protein sequence ID" value="GAP66408.1"/>
    <property type="molecule type" value="Genomic_DNA"/>
</dbReference>
<name>A0A0K8QNF9_9GAMM</name>
<sequence length="65" mass="6353">MYALSDAHVQNVSGGGWGDAIGAAVVGWAVGKVLDAAASAIASQNQGGTAFEEGDSTLPANVYGT</sequence>
<evidence type="ECO:0000313" key="1">
    <source>
        <dbReference type="EMBL" id="GAN45009.1"/>
    </source>
</evidence>
<evidence type="ECO:0000313" key="3">
    <source>
        <dbReference type="Proteomes" id="UP000253740"/>
    </source>
</evidence>
<evidence type="ECO:0000313" key="2">
    <source>
        <dbReference type="EMBL" id="GAP66408.1"/>
    </source>
</evidence>
<keyword evidence="3" id="KW-1185">Reference proteome</keyword>